<evidence type="ECO:0000313" key="3">
    <source>
        <dbReference type="Proteomes" id="UP001357485"/>
    </source>
</evidence>
<keyword evidence="3" id="KW-1185">Reference proteome</keyword>
<feature type="non-terminal residue" evidence="2">
    <location>
        <position position="205"/>
    </location>
</feature>
<name>A0ABR0LX79_9PEZI</name>
<feature type="region of interest" description="Disordered" evidence="1">
    <location>
        <begin position="182"/>
        <end position="205"/>
    </location>
</feature>
<dbReference type="EMBL" id="JAVRRA010009450">
    <property type="protein sequence ID" value="KAK5248181.1"/>
    <property type="molecule type" value="Genomic_DNA"/>
</dbReference>
<reference evidence="2 3" key="1">
    <citation type="submission" date="2023-08" db="EMBL/GenBank/DDBJ databases">
        <title>Black Yeasts Isolated from many extreme environments.</title>
        <authorList>
            <person name="Coleine C."/>
            <person name="Stajich J.E."/>
            <person name="Selbmann L."/>
        </authorList>
    </citation>
    <scope>NUCLEOTIDE SEQUENCE [LARGE SCALE GENOMIC DNA]</scope>
    <source>
        <strain evidence="2 3">CCFEE 536</strain>
    </source>
</reference>
<sequence>MDASTPSREAANEPANPTLPDEDARQFAFTETMGAQATKLPAPGTSWAKPHNTSMTGLLDEQTDGETTPLSPKTIMSRLLKGKDKEWAAVVEKKRPLQLLDLPVDVLKEIIKEVTHTNDLTSLALCHSALHNLTIEHIYSRFDIVWPDSTNHAEPRAGVDALTYGLATLVMAEEIFGEAPSQRSRLYSPSQSISNTNGSQETLQL</sequence>
<feature type="region of interest" description="Disordered" evidence="1">
    <location>
        <begin position="1"/>
        <end position="71"/>
    </location>
</feature>
<dbReference type="Proteomes" id="UP001357485">
    <property type="component" value="Unassembled WGS sequence"/>
</dbReference>
<evidence type="ECO:0000256" key="1">
    <source>
        <dbReference type="SAM" id="MobiDB-lite"/>
    </source>
</evidence>
<comment type="caution">
    <text evidence="2">The sequence shown here is derived from an EMBL/GenBank/DDBJ whole genome shotgun (WGS) entry which is preliminary data.</text>
</comment>
<proteinExistence type="predicted"/>
<evidence type="ECO:0008006" key="4">
    <source>
        <dbReference type="Google" id="ProtNLM"/>
    </source>
</evidence>
<gene>
    <name evidence="2" type="ORF">LTR16_006547</name>
</gene>
<accession>A0ABR0LX79</accession>
<evidence type="ECO:0000313" key="2">
    <source>
        <dbReference type="EMBL" id="KAK5248181.1"/>
    </source>
</evidence>
<protein>
    <recommendedName>
        <fullName evidence="4">F-box domain-containing protein</fullName>
    </recommendedName>
</protein>
<organism evidence="2 3">
    <name type="scientific">Cryomyces antarcticus</name>
    <dbReference type="NCBI Taxonomy" id="329879"/>
    <lineage>
        <taxon>Eukaryota</taxon>
        <taxon>Fungi</taxon>
        <taxon>Dikarya</taxon>
        <taxon>Ascomycota</taxon>
        <taxon>Pezizomycotina</taxon>
        <taxon>Dothideomycetes</taxon>
        <taxon>Dothideomycetes incertae sedis</taxon>
        <taxon>Cryomyces</taxon>
    </lineage>
</organism>